<dbReference type="Gene3D" id="3.30.460.10">
    <property type="entry name" value="Beta Polymerase, domain 2"/>
    <property type="match status" value="1"/>
</dbReference>
<keyword evidence="1" id="KW-0175">Coiled coil</keyword>
<dbReference type="Pfam" id="PF13174">
    <property type="entry name" value="TPR_6"/>
    <property type="match status" value="1"/>
</dbReference>
<feature type="compositionally biased region" description="Acidic residues" evidence="2">
    <location>
        <begin position="622"/>
        <end position="631"/>
    </location>
</feature>
<feature type="domain" description="Poly(A) RNA polymerase mitochondrial-like central palm" evidence="3">
    <location>
        <begin position="973"/>
        <end position="1100"/>
    </location>
</feature>
<evidence type="ECO:0000256" key="2">
    <source>
        <dbReference type="SAM" id="MobiDB-lite"/>
    </source>
</evidence>
<dbReference type="Pfam" id="PF22600">
    <property type="entry name" value="MTPAP-like_central"/>
    <property type="match status" value="1"/>
</dbReference>
<feature type="compositionally biased region" description="Basic residues" evidence="2">
    <location>
        <begin position="590"/>
        <end position="600"/>
    </location>
</feature>
<dbReference type="InterPro" id="IPR043519">
    <property type="entry name" value="NT_sf"/>
</dbReference>
<dbReference type="Proteomes" id="UP000030745">
    <property type="component" value="Unassembled WGS sequence"/>
</dbReference>
<dbReference type="Pfam" id="PF26180">
    <property type="entry name" value="PAP-OAS1"/>
    <property type="match status" value="1"/>
</dbReference>
<evidence type="ECO:0008006" key="7">
    <source>
        <dbReference type="Google" id="ProtNLM"/>
    </source>
</evidence>
<gene>
    <name evidence="5" type="ORF">SPRG_19699</name>
</gene>
<protein>
    <recommendedName>
        <fullName evidence="7">Polynucleotide adenylyltransferase</fullName>
    </recommendedName>
</protein>
<dbReference type="Pfam" id="PF13432">
    <property type="entry name" value="TPR_16"/>
    <property type="match status" value="1"/>
</dbReference>
<keyword evidence="6" id="KW-1185">Reference proteome</keyword>
<proteinExistence type="predicted"/>
<name>A0A067CH48_SAPPC</name>
<dbReference type="SUPFAM" id="SSF48452">
    <property type="entry name" value="TPR-like"/>
    <property type="match status" value="2"/>
</dbReference>
<dbReference type="InterPro" id="IPR058920">
    <property type="entry name" value="PAP-OAS1-bd-rel"/>
</dbReference>
<evidence type="ECO:0000313" key="5">
    <source>
        <dbReference type="EMBL" id="KDO29813.1"/>
    </source>
</evidence>
<feature type="compositionally biased region" description="Acidic residues" evidence="2">
    <location>
        <begin position="640"/>
        <end position="649"/>
    </location>
</feature>
<evidence type="ECO:0000313" key="6">
    <source>
        <dbReference type="Proteomes" id="UP000030745"/>
    </source>
</evidence>
<reference evidence="5 6" key="1">
    <citation type="journal article" date="2013" name="PLoS Genet.">
        <title>Distinctive expansion of potential virulence genes in the genome of the oomycete fish pathogen Saprolegnia parasitica.</title>
        <authorList>
            <person name="Jiang R.H."/>
            <person name="de Bruijn I."/>
            <person name="Haas B.J."/>
            <person name="Belmonte R."/>
            <person name="Lobach L."/>
            <person name="Christie J."/>
            <person name="van den Ackerveken G."/>
            <person name="Bottin A."/>
            <person name="Bulone V."/>
            <person name="Diaz-Moreno S.M."/>
            <person name="Dumas B."/>
            <person name="Fan L."/>
            <person name="Gaulin E."/>
            <person name="Govers F."/>
            <person name="Grenville-Briggs L.J."/>
            <person name="Horner N.R."/>
            <person name="Levin J.Z."/>
            <person name="Mammella M."/>
            <person name="Meijer H.J."/>
            <person name="Morris P."/>
            <person name="Nusbaum C."/>
            <person name="Oome S."/>
            <person name="Phillips A.J."/>
            <person name="van Rooyen D."/>
            <person name="Rzeszutek E."/>
            <person name="Saraiva M."/>
            <person name="Secombes C.J."/>
            <person name="Seidl M.F."/>
            <person name="Snel B."/>
            <person name="Stassen J.H."/>
            <person name="Sykes S."/>
            <person name="Tripathy S."/>
            <person name="van den Berg H."/>
            <person name="Vega-Arreguin J.C."/>
            <person name="Wawra S."/>
            <person name="Young S.K."/>
            <person name="Zeng Q."/>
            <person name="Dieguez-Uribeondo J."/>
            <person name="Russ C."/>
            <person name="Tyler B.M."/>
            <person name="van West P."/>
        </authorList>
    </citation>
    <scope>NUCLEOTIDE SEQUENCE [LARGE SCALE GENOMIC DNA]</scope>
    <source>
        <strain evidence="5 6">CBS 223.65</strain>
    </source>
</reference>
<organism evidence="5 6">
    <name type="scientific">Saprolegnia parasitica (strain CBS 223.65)</name>
    <dbReference type="NCBI Taxonomy" id="695850"/>
    <lineage>
        <taxon>Eukaryota</taxon>
        <taxon>Sar</taxon>
        <taxon>Stramenopiles</taxon>
        <taxon>Oomycota</taxon>
        <taxon>Saprolegniomycetes</taxon>
        <taxon>Saprolegniales</taxon>
        <taxon>Saprolegniaceae</taxon>
        <taxon>Saprolegnia</taxon>
    </lineage>
</organism>
<dbReference type="VEuPathDB" id="FungiDB:SPRG_19699"/>
<dbReference type="InterPro" id="IPR054708">
    <property type="entry name" value="MTPAP-like_central"/>
</dbReference>
<dbReference type="PANTHER" id="PTHR45979:SF30">
    <property type="entry name" value="NUCLEOTIDYLTRANSFERASE"/>
    <property type="match status" value="1"/>
</dbReference>
<dbReference type="OMA" id="FPWHESA"/>
<dbReference type="PANTHER" id="PTHR45979">
    <property type="entry name" value="PAP/OAS1 SUBSTRATE-BINDING DOMAIN SUPERFAMILY"/>
    <property type="match status" value="1"/>
</dbReference>
<dbReference type="InterPro" id="IPR019734">
    <property type="entry name" value="TPR_rpt"/>
</dbReference>
<feature type="compositionally biased region" description="Pro residues" evidence="2">
    <location>
        <begin position="853"/>
        <end position="872"/>
    </location>
</feature>
<feature type="region of interest" description="Disordered" evidence="2">
    <location>
        <begin position="698"/>
        <end position="755"/>
    </location>
</feature>
<dbReference type="RefSeq" id="XP_012199522.1">
    <property type="nucleotide sequence ID" value="XM_012344132.1"/>
</dbReference>
<feature type="compositionally biased region" description="Polar residues" evidence="2">
    <location>
        <begin position="666"/>
        <end position="681"/>
    </location>
</feature>
<dbReference type="SUPFAM" id="SSF81631">
    <property type="entry name" value="PAP/OAS1 substrate-binding domain"/>
    <property type="match status" value="1"/>
</dbReference>
<sequence length="1377" mass="151144">MEGKQLQSAILKYRNLNDRKSAPAAADGGQAAAASAAKKRRPFTYTDHSDTIAQLLSGSTAASASSNNKLNSVYPTSTLLRSTAAAASYNASTMASTDGFQYEEAFQRGMKLVEKNDYKRALSEFTEAINVAPTKLKAYVQRAMCYMKAQRYEPAIDDYSTLIAHTPGDSDMFSKRAFAYECHNKIPSAIEDYTKAIEISGVPAKIKDARLARGKAYAKLGHLTHALEDFGSVIEMDPRSDDGYRQRGLVYTRLCKFDLALADYDRVVELEARQLTHVKLESLLQRAETLMKLVETEENGFLLHQMEDSALLSAENGHDRAVRHTPRTICLAMDETYLTPCESDDARSFALKAIDDFTAALDQEPESLDVLAARGEAYIRAGALTKALADFDAALLIDAKDHRLLLSRAVVLQLQDDAARPGHVSARALALLAQVTSSAPPLIASQGFFRRARLYLEHGQPQAAVDDLGKIVDLFPKVLNEERDSGADYLPDEQVKPHCLVGATSKESKSPVRIALQALLSRARVHMQLQSYALAAKDYQAILAVSPGHLDAQVEEQQARDLDEKHKVEESNRAVKWLLEHGDATEVTKKGARKKKKKTAKASTTTDRHRRPPAIRVKDAVTTDDDDDESGDNAARPATNDDDDDDDDMVPTPDASIPPPPVPQKISPTGSLGHRSSTPSSRMVMYTRDEACESLYETEAPAERVVPPRPTFHFSLTDDVPKDGDVTAKSSDDDETPMTTTTTKDDKSGASTPAASPVVLVDDKYLKKRRKQLEKLRADLVDVCQRRERDLIVDALDRATRKQMVDQLQDECQRARDVLEELKLHVEATPAQSPQRATPTTSSDASPVRLPSSSPPSRSPGKPPVSGVPPPIKTAGSPPRPIVSSPARPPRQAAESPDDMARLRYQIDMLQRALSEKQHEIDQLKRHAALVPPVSSPLPLSSLSSKLHGMERCMRPLAPAAFALPAMRHADHMVELFGPTVDSERVRTKLMRALASVLEPVVSVATFYPSGSYPLKTYLPDSDIDVCLVLSDDTASATWHADVTQALLAAATSDQKVECTVRNVTFVNAEVRVVKCTIDNVSIDVTANRFGALGAVSLLHEMDLRVGQHHLFKRSLILIKTWCMYDSSRFIASSSSSSSTGRSNILGAVAGALSTFALNTMVLCLFNLFGKRICHPLQALIEFFHFYADFDWTYHAVSMLGPVPIASLNAGWRPSVRSSDVVMDEVAVDAFKARIETVHGGIRPSLPFQVRACNVVDPLNECNNVARSVTADKLAEMKHALQHGRQTLVQIFYDAWHLASSAKKDDVHAEDIVAALDPRTLDSFFLNGWTTYGSGYRPDLLVHPRQVWHPPAMNPFGDGNVAIDVLASQVADLRQLP</sequence>
<dbReference type="SMART" id="SM00028">
    <property type="entry name" value="TPR"/>
    <property type="match status" value="8"/>
</dbReference>
<feature type="compositionally biased region" description="Polar residues" evidence="2">
    <location>
        <begin position="830"/>
        <end position="845"/>
    </location>
</feature>
<feature type="coiled-coil region" evidence="1">
    <location>
        <begin position="900"/>
        <end position="927"/>
    </location>
</feature>
<feature type="region of interest" description="Disordered" evidence="2">
    <location>
        <begin position="826"/>
        <end position="898"/>
    </location>
</feature>
<feature type="region of interest" description="Disordered" evidence="2">
    <location>
        <begin position="585"/>
        <end position="686"/>
    </location>
</feature>
<dbReference type="STRING" id="695850.A0A067CH48"/>
<accession>A0A067CH48</accession>
<evidence type="ECO:0000256" key="1">
    <source>
        <dbReference type="SAM" id="Coils"/>
    </source>
</evidence>
<feature type="domain" description="PAP/OAS1 substrate-binding-related" evidence="4">
    <location>
        <begin position="1106"/>
        <end position="1293"/>
    </location>
</feature>
<dbReference type="KEGG" id="spar:SPRG_19699"/>
<dbReference type="InterPro" id="IPR058921">
    <property type="entry name" value="PAP/OAS1-rel"/>
</dbReference>
<dbReference type="OrthoDB" id="273917at2759"/>
<dbReference type="EMBL" id="KK583204">
    <property type="protein sequence ID" value="KDO29813.1"/>
    <property type="molecule type" value="Genomic_DNA"/>
</dbReference>
<dbReference type="GeneID" id="24140993"/>
<dbReference type="Gene3D" id="1.10.1410.10">
    <property type="match status" value="1"/>
</dbReference>
<evidence type="ECO:0000259" key="4">
    <source>
        <dbReference type="Pfam" id="PF26180"/>
    </source>
</evidence>
<dbReference type="InterPro" id="IPR011990">
    <property type="entry name" value="TPR-like_helical_dom_sf"/>
</dbReference>
<dbReference type="SUPFAM" id="SSF81301">
    <property type="entry name" value="Nucleotidyltransferase"/>
    <property type="match status" value="1"/>
</dbReference>
<dbReference type="Gene3D" id="1.25.40.10">
    <property type="entry name" value="Tetratricopeptide repeat domain"/>
    <property type="match status" value="4"/>
</dbReference>
<evidence type="ECO:0000259" key="3">
    <source>
        <dbReference type="Pfam" id="PF22600"/>
    </source>
</evidence>